<dbReference type="SUPFAM" id="SSF57501">
    <property type="entry name" value="Cystine-knot cytokines"/>
    <property type="match status" value="1"/>
</dbReference>
<dbReference type="Proteomes" id="UP000271087">
    <property type="component" value="Unassembled WGS sequence"/>
</dbReference>
<sequence length="513" mass="58725">MDGLRTGLLSRDSDDVGAAISDESDDRNGDDEMRSPSLYDGVPSRADRFYPIYHPFYCNIRCVPVPGGTVGFMLNDHDRSEEVFVWNNRRVMNNWKCAKTSVVVLLTPKETTLLSVFRISTAFRIYFVAMLLSTASTVHSIMLTTDQQQQDEIAACTQADLSSASESELLNCRRHYRSLLQKVNGELARVSRQKPFSPVSASLPNHESAFFLDRLKAIRLAHEEELNRTLNEAHDGEILEKRRRPFVPRKNNTAEECRQLSQQELVTELKQKGTYNPDLMAWDASGIIRFLDRSIGDQYERQSKTRLSIEETMERNVEALERILSELNIECDVRSPSVISRLQNLTSTESRRTVISPSIRMMDSELERNKRGTAESVIDSLIASGAVDAHARGDLIMRKRQKLIGDVHVIPFGCDKRGGEEDGYLRLCGACQAIRRLPDTFFPPFINEVMCDDDKACLYFYDFPHGKCTQKHMNFVVLKNVGTDDCQIWQKFNLNMRCHSLQNMFENWTMQRH</sequence>
<evidence type="ECO:0000313" key="4">
    <source>
        <dbReference type="WBParaSite" id="nOo.2.0.1.t04866-RA"/>
    </source>
</evidence>
<keyword evidence="3" id="KW-1185">Reference proteome</keyword>
<feature type="region of interest" description="Disordered" evidence="1">
    <location>
        <begin position="1"/>
        <end position="39"/>
    </location>
</feature>
<reference evidence="2 3" key="2">
    <citation type="submission" date="2018-08" db="EMBL/GenBank/DDBJ databases">
        <authorList>
            <person name="Laetsch R D."/>
            <person name="Stevens L."/>
            <person name="Kumar S."/>
            <person name="Blaxter L. M."/>
        </authorList>
    </citation>
    <scope>NUCLEOTIDE SEQUENCE [LARGE SCALE GENOMIC DNA]</scope>
</reference>
<dbReference type="EMBL" id="UYRW01001183">
    <property type="protein sequence ID" value="VDK74948.1"/>
    <property type="molecule type" value="Genomic_DNA"/>
</dbReference>
<name>A0A182EA00_ONCOC</name>
<protein>
    <submittedName>
        <fullName evidence="4">Chitin-binding type-2 domain-containing protein</fullName>
    </submittedName>
</protein>
<accession>A0A182EA00</accession>
<dbReference type="PANTHER" id="PTHR33995">
    <property type="entry name" value="PROTEIN CBG18546"/>
    <property type="match status" value="1"/>
</dbReference>
<gene>
    <name evidence="2" type="ORF">NOO_LOCUS4866</name>
</gene>
<dbReference type="AlphaFoldDB" id="A0A182EA00"/>
<dbReference type="WBParaSite" id="nOo.2.0.1.t04866-RA">
    <property type="protein sequence ID" value="nOo.2.0.1.t04866-RA"/>
    <property type="gene ID" value="nOo.2.0.1.g04866"/>
</dbReference>
<dbReference type="InterPro" id="IPR029034">
    <property type="entry name" value="Cystine-knot_cytokine"/>
</dbReference>
<reference evidence="4" key="1">
    <citation type="submission" date="2016-06" db="UniProtKB">
        <authorList>
            <consortium name="WormBaseParasite"/>
        </authorList>
    </citation>
    <scope>IDENTIFICATION</scope>
</reference>
<proteinExistence type="predicted"/>
<dbReference type="OrthoDB" id="5914460at2759"/>
<evidence type="ECO:0000256" key="1">
    <source>
        <dbReference type="SAM" id="MobiDB-lite"/>
    </source>
</evidence>
<evidence type="ECO:0000313" key="2">
    <source>
        <dbReference type="EMBL" id="VDK74948.1"/>
    </source>
</evidence>
<organism evidence="4">
    <name type="scientific">Onchocerca ochengi</name>
    <name type="common">Filarial nematode worm</name>
    <dbReference type="NCBI Taxonomy" id="42157"/>
    <lineage>
        <taxon>Eukaryota</taxon>
        <taxon>Metazoa</taxon>
        <taxon>Ecdysozoa</taxon>
        <taxon>Nematoda</taxon>
        <taxon>Chromadorea</taxon>
        <taxon>Rhabditida</taxon>
        <taxon>Spirurina</taxon>
        <taxon>Spiruromorpha</taxon>
        <taxon>Filarioidea</taxon>
        <taxon>Onchocercidae</taxon>
        <taxon>Onchocerca</taxon>
    </lineage>
</organism>
<dbReference type="PANTHER" id="PTHR33995:SF7">
    <property type="entry name" value="BURSICON SUBUNIT ALPHA-RELATED"/>
    <property type="match status" value="1"/>
</dbReference>
<evidence type="ECO:0000313" key="3">
    <source>
        <dbReference type="Proteomes" id="UP000271087"/>
    </source>
</evidence>